<comment type="similarity">
    <text evidence="2">Belongs to the ATPase g subunit family.</text>
</comment>
<evidence type="ECO:0000256" key="8">
    <source>
        <dbReference type="ARBA" id="ARBA00023136"/>
    </source>
</evidence>
<proteinExistence type="inferred from homology"/>
<dbReference type="GO" id="GO:0015078">
    <property type="term" value="F:proton transmembrane transporter activity"/>
    <property type="evidence" value="ECO:0007669"/>
    <property type="project" value="InterPro"/>
</dbReference>
<evidence type="ECO:0000256" key="5">
    <source>
        <dbReference type="ARBA" id="ARBA00022781"/>
    </source>
</evidence>
<name>A0AAN8A6B4_9SACH</name>
<evidence type="ECO:0000256" key="6">
    <source>
        <dbReference type="ARBA" id="ARBA00023065"/>
    </source>
</evidence>
<sequence length="128" mass="14873">MLSRLQNRSIQIFTKAQSVTIKSACKLLYYGKVGKELTLQVYTKEKWMPPNLQTFQKAYYDLYSNILHFINKPCDLVATYNKLNPNDMIKYGAIGIQLVGFYTVGEIIGRRKLVGYREYYHPAEPVTH</sequence>
<evidence type="ECO:0000313" key="11">
    <source>
        <dbReference type="Proteomes" id="UP001306508"/>
    </source>
</evidence>
<dbReference type="AlphaFoldDB" id="A0AAN8A6B4"/>
<dbReference type="GO" id="GO:0045259">
    <property type="term" value="C:proton-transporting ATP synthase complex"/>
    <property type="evidence" value="ECO:0007669"/>
    <property type="project" value="UniProtKB-KW"/>
</dbReference>
<dbReference type="InterPro" id="IPR006808">
    <property type="entry name" value="ATP_synth_F0_gsu_mt"/>
</dbReference>
<evidence type="ECO:0000256" key="4">
    <source>
        <dbReference type="ARBA" id="ARBA00022547"/>
    </source>
</evidence>
<keyword evidence="4" id="KW-0138">CF(0)</keyword>
<evidence type="ECO:0000313" key="10">
    <source>
        <dbReference type="EMBL" id="KAK5778397.1"/>
    </source>
</evidence>
<comment type="subcellular location">
    <subcellularLocation>
        <location evidence="1">Mitochondrion membrane</location>
    </subcellularLocation>
</comment>
<keyword evidence="5" id="KW-0375">Hydrogen ion transport</keyword>
<comment type="caution">
    <text evidence="10">The sequence shown here is derived from an EMBL/GenBank/DDBJ whole genome shotgun (WGS) entry which is preliminary data.</text>
</comment>
<keyword evidence="8" id="KW-0472">Membrane</keyword>
<evidence type="ECO:0000256" key="1">
    <source>
        <dbReference type="ARBA" id="ARBA00004325"/>
    </source>
</evidence>
<evidence type="ECO:0008006" key="12">
    <source>
        <dbReference type="Google" id="ProtNLM"/>
    </source>
</evidence>
<keyword evidence="7" id="KW-0496">Mitochondrion</keyword>
<dbReference type="EMBL" id="JAWIZZ010000053">
    <property type="protein sequence ID" value="KAK5778397.1"/>
    <property type="molecule type" value="Genomic_DNA"/>
</dbReference>
<evidence type="ECO:0000256" key="9">
    <source>
        <dbReference type="ARBA" id="ARBA00023310"/>
    </source>
</evidence>
<reference evidence="11" key="1">
    <citation type="submission" date="2023-07" db="EMBL/GenBank/DDBJ databases">
        <title>A draft genome of Kazachstania heterogenica Y-27499.</title>
        <authorList>
            <person name="Donic C."/>
            <person name="Kralova J.S."/>
            <person name="Fidel L."/>
            <person name="Ben-Dor S."/>
            <person name="Jung S."/>
        </authorList>
    </citation>
    <scope>NUCLEOTIDE SEQUENCE [LARGE SCALE GENOMIC DNA]</scope>
    <source>
        <strain evidence="11">Y27499</strain>
    </source>
</reference>
<dbReference type="Pfam" id="PF04718">
    <property type="entry name" value="ATP-synt_G"/>
    <property type="match status" value="1"/>
</dbReference>
<keyword evidence="6" id="KW-0406">Ion transport</keyword>
<dbReference type="GO" id="GO:0015986">
    <property type="term" value="P:proton motive force-driven ATP synthesis"/>
    <property type="evidence" value="ECO:0007669"/>
    <property type="project" value="InterPro"/>
</dbReference>
<evidence type="ECO:0000256" key="3">
    <source>
        <dbReference type="ARBA" id="ARBA00022448"/>
    </source>
</evidence>
<organism evidence="10 11">
    <name type="scientific">Arxiozyma heterogenica</name>
    <dbReference type="NCBI Taxonomy" id="278026"/>
    <lineage>
        <taxon>Eukaryota</taxon>
        <taxon>Fungi</taxon>
        <taxon>Dikarya</taxon>
        <taxon>Ascomycota</taxon>
        <taxon>Saccharomycotina</taxon>
        <taxon>Saccharomycetes</taxon>
        <taxon>Saccharomycetales</taxon>
        <taxon>Saccharomycetaceae</taxon>
        <taxon>Arxiozyma</taxon>
    </lineage>
</organism>
<accession>A0AAN8A6B4</accession>
<keyword evidence="9" id="KW-0066">ATP synthesis</keyword>
<keyword evidence="11" id="KW-1185">Reference proteome</keyword>
<evidence type="ECO:0000256" key="2">
    <source>
        <dbReference type="ARBA" id="ARBA00005699"/>
    </source>
</evidence>
<protein>
    <recommendedName>
        <fullName evidence="12">ATP synthase subunit g, mitochondrial</fullName>
    </recommendedName>
</protein>
<gene>
    <name evidence="10" type="ORF">RI543_004059</name>
</gene>
<keyword evidence="3" id="KW-0813">Transport</keyword>
<evidence type="ECO:0000256" key="7">
    <source>
        <dbReference type="ARBA" id="ARBA00023128"/>
    </source>
</evidence>
<dbReference type="GO" id="GO:0031966">
    <property type="term" value="C:mitochondrial membrane"/>
    <property type="evidence" value="ECO:0007669"/>
    <property type="project" value="UniProtKB-SubCell"/>
</dbReference>
<dbReference type="Proteomes" id="UP001306508">
    <property type="component" value="Unassembled WGS sequence"/>
</dbReference>